<proteinExistence type="predicted"/>
<keyword evidence="3" id="KW-1185">Reference proteome</keyword>
<dbReference type="PROSITE" id="PS51482">
    <property type="entry name" value="DEGV"/>
    <property type="match status" value="1"/>
</dbReference>
<keyword evidence="1" id="KW-0446">Lipid-binding</keyword>
<accession>A0A364K750</accession>
<protein>
    <submittedName>
        <fullName evidence="2">DegV family protein</fullName>
    </submittedName>
</protein>
<reference evidence="2 3" key="2">
    <citation type="submission" date="2018-06" db="EMBL/GenBank/DDBJ databases">
        <authorList>
            <person name="Zhirakovskaya E."/>
        </authorList>
    </citation>
    <scope>NUCLEOTIDE SEQUENCE [LARGE SCALE GENOMIC DNA]</scope>
    <source>
        <strain evidence="2 3">FBKL4.011</strain>
    </source>
</reference>
<dbReference type="Proteomes" id="UP000251213">
    <property type="component" value="Unassembled WGS sequence"/>
</dbReference>
<reference evidence="2 3" key="1">
    <citation type="submission" date="2018-06" db="EMBL/GenBank/DDBJ databases">
        <title>Thermoflavimicrobium daqus sp. nov., a thermophilic microbe isolated from Moutai-flavour Daqu.</title>
        <authorList>
            <person name="Wang X."/>
            <person name="Zhou H."/>
        </authorList>
    </citation>
    <scope>NUCLEOTIDE SEQUENCE [LARGE SCALE GENOMIC DNA]</scope>
    <source>
        <strain evidence="2 3">FBKL4.011</strain>
    </source>
</reference>
<dbReference type="RefSeq" id="WP_113657816.1">
    <property type="nucleotide sequence ID" value="NZ_KZ845664.1"/>
</dbReference>
<evidence type="ECO:0000256" key="1">
    <source>
        <dbReference type="ARBA" id="ARBA00023121"/>
    </source>
</evidence>
<dbReference type="PANTHER" id="PTHR33434:SF2">
    <property type="entry name" value="FATTY ACID-BINDING PROTEIN TM_1468"/>
    <property type="match status" value="1"/>
</dbReference>
<dbReference type="NCBIfam" id="TIGR00762">
    <property type="entry name" value="DegV"/>
    <property type="match status" value="1"/>
</dbReference>
<comment type="caution">
    <text evidence="2">The sequence shown here is derived from an EMBL/GenBank/DDBJ whole genome shotgun (WGS) entry which is preliminary data.</text>
</comment>
<evidence type="ECO:0000313" key="2">
    <source>
        <dbReference type="EMBL" id="RAL26131.1"/>
    </source>
</evidence>
<dbReference type="AlphaFoldDB" id="A0A364K750"/>
<dbReference type="OrthoDB" id="5429275at2"/>
<dbReference type="SUPFAM" id="SSF82549">
    <property type="entry name" value="DAK1/DegV-like"/>
    <property type="match status" value="1"/>
</dbReference>
<dbReference type="InterPro" id="IPR003797">
    <property type="entry name" value="DegV"/>
</dbReference>
<dbReference type="Gene3D" id="3.40.50.10170">
    <property type="match status" value="1"/>
</dbReference>
<dbReference type="InterPro" id="IPR050270">
    <property type="entry name" value="DegV_domain_contain"/>
</dbReference>
<evidence type="ECO:0000313" key="3">
    <source>
        <dbReference type="Proteomes" id="UP000251213"/>
    </source>
</evidence>
<name>A0A364K750_9BACL</name>
<dbReference type="InterPro" id="IPR043168">
    <property type="entry name" value="DegV_C"/>
</dbReference>
<gene>
    <name evidence="2" type="ORF">DL897_03785</name>
</gene>
<dbReference type="Pfam" id="PF02645">
    <property type="entry name" value="DegV"/>
    <property type="match status" value="1"/>
</dbReference>
<dbReference type="PANTHER" id="PTHR33434">
    <property type="entry name" value="DEGV DOMAIN-CONTAINING PROTEIN DR_1986-RELATED"/>
    <property type="match status" value="1"/>
</dbReference>
<sequence length="285" mass="31330">MSKVKVITDSSADIPEQLQKELEISVIPLKVHMDGKSYGVELQAEDFYQRLKQASQLPTTSQSSPHELCEEYREAARMGAKQIFSIHISSMMSGTYQSALIAKDMVKEEGIEVTVFDSKSVSYGLGMLVVAVARAAQEGKSIEECQKIAEKVRDHTELFFLVDTLEYLQKGGRIGKASALFGSLLNIKPILSISREGEVFPIDKVRGKNKAIGRLFELMQQKVPSGSPVSVGIMHADNLIEGEKLLKKVEELYDVREKVITTVGPVVGTHAGPKTVAIVLIPLKD</sequence>
<organism evidence="2 3">
    <name type="scientific">Thermoflavimicrobium daqui</name>
    <dbReference type="NCBI Taxonomy" id="2137476"/>
    <lineage>
        <taxon>Bacteria</taxon>
        <taxon>Bacillati</taxon>
        <taxon>Bacillota</taxon>
        <taxon>Bacilli</taxon>
        <taxon>Bacillales</taxon>
        <taxon>Thermoactinomycetaceae</taxon>
        <taxon>Thermoflavimicrobium</taxon>
    </lineage>
</organism>
<dbReference type="GO" id="GO:0008289">
    <property type="term" value="F:lipid binding"/>
    <property type="evidence" value="ECO:0007669"/>
    <property type="project" value="UniProtKB-KW"/>
</dbReference>
<dbReference type="Gene3D" id="3.30.1180.10">
    <property type="match status" value="1"/>
</dbReference>
<dbReference type="EMBL" id="QJKK01000002">
    <property type="protein sequence ID" value="RAL26131.1"/>
    <property type="molecule type" value="Genomic_DNA"/>
</dbReference>